<sequence>MIPAFARFDLLSWLPRRQTLLTLLFVTAVGLILPVPGMAIIAAALATSLIVSTPFLGDERGRLDTLYGVLPVSRASVVAGRAVSLVVYYLLATGLATAATVIVTALRGDRVPSSILLISLAAGAAFVGLALALQMPVFFRVGYSRGRLMAYAPAFVIAGGAWLLQATGVHTLVLETLSGVPIAVVIAAGLGIGALGVLVAVSISTALYRTREL</sequence>
<gene>
    <name evidence="2" type="ORF">JOF43_004213</name>
</gene>
<evidence type="ECO:0000313" key="3">
    <source>
        <dbReference type="Proteomes" id="UP001519290"/>
    </source>
</evidence>
<dbReference type="Pfam" id="PF13346">
    <property type="entry name" value="ABC2_membrane_5"/>
    <property type="match status" value="1"/>
</dbReference>
<organism evidence="2 3">
    <name type="scientific">Brachybacterium sacelli</name>
    <dbReference type="NCBI Taxonomy" id="173364"/>
    <lineage>
        <taxon>Bacteria</taxon>
        <taxon>Bacillati</taxon>
        <taxon>Actinomycetota</taxon>
        <taxon>Actinomycetes</taxon>
        <taxon>Micrococcales</taxon>
        <taxon>Dermabacteraceae</taxon>
        <taxon>Brachybacterium</taxon>
    </lineage>
</organism>
<dbReference type="Proteomes" id="UP001519290">
    <property type="component" value="Unassembled WGS sequence"/>
</dbReference>
<evidence type="ECO:0000256" key="1">
    <source>
        <dbReference type="SAM" id="Phobius"/>
    </source>
</evidence>
<dbReference type="EMBL" id="JAGIOD010000002">
    <property type="protein sequence ID" value="MBP2384224.1"/>
    <property type="molecule type" value="Genomic_DNA"/>
</dbReference>
<keyword evidence="1" id="KW-0472">Membrane</keyword>
<keyword evidence="1" id="KW-1133">Transmembrane helix</keyword>
<keyword evidence="1" id="KW-0812">Transmembrane</keyword>
<evidence type="ECO:0000313" key="2">
    <source>
        <dbReference type="EMBL" id="MBP2384224.1"/>
    </source>
</evidence>
<reference evidence="2 3" key="1">
    <citation type="submission" date="2021-03" db="EMBL/GenBank/DDBJ databases">
        <title>Sequencing the genomes of 1000 actinobacteria strains.</title>
        <authorList>
            <person name="Klenk H.-P."/>
        </authorList>
    </citation>
    <scope>NUCLEOTIDE SEQUENCE [LARGE SCALE GENOMIC DNA]</scope>
    <source>
        <strain evidence="2 3">DSM 14566</strain>
    </source>
</reference>
<dbReference type="InterPro" id="IPR025699">
    <property type="entry name" value="ABC2_memb-like"/>
</dbReference>
<feature type="transmembrane region" description="Helical" evidence="1">
    <location>
        <begin position="82"/>
        <end position="103"/>
    </location>
</feature>
<feature type="transmembrane region" description="Helical" evidence="1">
    <location>
        <begin position="180"/>
        <end position="208"/>
    </location>
</feature>
<protein>
    <recommendedName>
        <fullName evidence="4">ABC-2 transporter permease</fullName>
    </recommendedName>
</protein>
<dbReference type="RefSeq" id="WP_209905094.1">
    <property type="nucleotide sequence ID" value="NZ_BAAAJW010000001.1"/>
</dbReference>
<name>A0ABS4X707_9MICO</name>
<proteinExistence type="predicted"/>
<feature type="transmembrane region" description="Helical" evidence="1">
    <location>
        <begin position="20"/>
        <end position="51"/>
    </location>
</feature>
<evidence type="ECO:0008006" key="4">
    <source>
        <dbReference type="Google" id="ProtNLM"/>
    </source>
</evidence>
<accession>A0ABS4X707</accession>
<feature type="transmembrane region" description="Helical" evidence="1">
    <location>
        <begin position="115"/>
        <end position="139"/>
    </location>
</feature>
<comment type="caution">
    <text evidence="2">The sequence shown here is derived from an EMBL/GenBank/DDBJ whole genome shotgun (WGS) entry which is preliminary data.</text>
</comment>
<feature type="transmembrane region" description="Helical" evidence="1">
    <location>
        <begin position="151"/>
        <end position="174"/>
    </location>
</feature>
<keyword evidence="3" id="KW-1185">Reference proteome</keyword>